<gene>
    <name evidence="3" type="ORF">FNB79_09580</name>
</gene>
<feature type="signal peptide" evidence="1">
    <location>
        <begin position="1"/>
        <end position="20"/>
    </location>
</feature>
<sequence length="414" mass="47166">MKKYVIILCLLLTVIGYSQVAQNTYPKVYQKLANKNYYLLNAIDHYPAVKNIFEDDTVLKDISKVKHQAIVASLLGDSKTIDAKDLVNPYIFTDSEILRISERLEALYAKSEVVREFVKTELKPSGAYNLYEGEGDKKLLSQAWALCARGVNHVLKVYGQGESPQYAEIDSISYNVNSSYYKQTLFVWSDHLVANNLQAFYSQSTQFVLSLLYFNHRDEAVRYEPLATLENKNVKAYISNIDFEQYKYASVLVLGNGPENYRDRLSALGKFNIKLGAEAFLSGDVPLIIVSGGHAHPYRAAYAEAIEMKKELITQYNIPENCIIIEPYARHTTTNLRNASRLLIAYNVPIDRLSLVVTNNFHSEYTGSEMFVNRCFTELGYQPVTIKKRLNKTTLEYLPQKESLQQNPLEPLDP</sequence>
<dbReference type="GO" id="GO:0043164">
    <property type="term" value="P:Gram-negative-bacterium-type cell wall biogenesis"/>
    <property type="evidence" value="ECO:0007669"/>
    <property type="project" value="TreeGrafter"/>
</dbReference>
<keyword evidence="4" id="KW-1185">Reference proteome</keyword>
<dbReference type="InterPro" id="IPR014729">
    <property type="entry name" value="Rossmann-like_a/b/a_fold"/>
</dbReference>
<dbReference type="PANTHER" id="PTHR30336">
    <property type="entry name" value="INNER MEMBRANE PROTEIN, PROBABLE PERMEASE"/>
    <property type="match status" value="1"/>
</dbReference>
<dbReference type="EMBL" id="CP041637">
    <property type="protein sequence ID" value="QDO94214.1"/>
    <property type="molecule type" value="Genomic_DNA"/>
</dbReference>
<dbReference type="InterPro" id="IPR003848">
    <property type="entry name" value="DUF218"/>
</dbReference>
<dbReference type="CDD" id="cd06259">
    <property type="entry name" value="YdcF-like"/>
    <property type="match status" value="1"/>
</dbReference>
<protein>
    <submittedName>
        <fullName evidence="3">YdcF family protein</fullName>
    </submittedName>
</protein>
<dbReference type="KEGG" id="fop:FNB79_09580"/>
<dbReference type="Proteomes" id="UP000319209">
    <property type="component" value="Chromosome"/>
</dbReference>
<feature type="chain" id="PRO_5022240686" evidence="1">
    <location>
        <begin position="21"/>
        <end position="414"/>
    </location>
</feature>
<keyword evidence="1" id="KW-0732">Signal</keyword>
<evidence type="ECO:0000313" key="3">
    <source>
        <dbReference type="EMBL" id="QDO94214.1"/>
    </source>
</evidence>
<reference evidence="3 4" key="1">
    <citation type="submission" date="2019-07" db="EMBL/GenBank/DDBJ databases">
        <title>Genome sequencing for Formosa sp. PS13.</title>
        <authorList>
            <person name="Park S.-J."/>
        </authorList>
    </citation>
    <scope>NUCLEOTIDE SEQUENCE [LARGE SCALE GENOMIC DNA]</scope>
    <source>
        <strain evidence="3 4">PS13</strain>
    </source>
</reference>
<accession>A0A516GRS4</accession>
<dbReference type="InterPro" id="IPR051599">
    <property type="entry name" value="Cell_Envelope_Assoc"/>
</dbReference>
<proteinExistence type="predicted"/>
<evidence type="ECO:0000259" key="2">
    <source>
        <dbReference type="Pfam" id="PF02698"/>
    </source>
</evidence>
<dbReference type="GO" id="GO:0005886">
    <property type="term" value="C:plasma membrane"/>
    <property type="evidence" value="ECO:0007669"/>
    <property type="project" value="TreeGrafter"/>
</dbReference>
<feature type="domain" description="DUF218" evidence="2">
    <location>
        <begin position="251"/>
        <end position="405"/>
    </location>
</feature>
<dbReference type="PANTHER" id="PTHR30336:SF4">
    <property type="entry name" value="ENVELOPE BIOGENESIS FACTOR ELYC"/>
    <property type="match status" value="1"/>
</dbReference>
<organism evidence="3 4">
    <name type="scientific">Formosa sediminum</name>
    <dbReference type="NCBI Taxonomy" id="2594004"/>
    <lineage>
        <taxon>Bacteria</taxon>
        <taxon>Pseudomonadati</taxon>
        <taxon>Bacteroidota</taxon>
        <taxon>Flavobacteriia</taxon>
        <taxon>Flavobacteriales</taxon>
        <taxon>Flavobacteriaceae</taxon>
        <taxon>Formosa</taxon>
    </lineage>
</organism>
<evidence type="ECO:0000256" key="1">
    <source>
        <dbReference type="SAM" id="SignalP"/>
    </source>
</evidence>
<dbReference type="Pfam" id="PF02698">
    <property type="entry name" value="DUF218"/>
    <property type="match status" value="1"/>
</dbReference>
<evidence type="ECO:0000313" key="4">
    <source>
        <dbReference type="Proteomes" id="UP000319209"/>
    </source>
</evidence>
<dbReference type="OrthoDB" id="1092058at2"/>
<name>A0A516GRS4_9FLAO</name>
<dbReference type="GO" id="GO:0000270">
    <property type="term" value="P:peptidoglycan metabolic process"/>
    <property type="evidence" value="ECO:0007669"/>
    <property type="project" value="TreeGrafter"/>
</dbReference>
<dbReference type="RefSeq" id="WP_143381101.1">
    <property type="nucleotide sequence ID" value="NZ_CP041637.1"/>
</dbReference>
<dbReference type="Gene3D" id="3.40.50.620">
    <property type="entry name" value="HUPs"/>
    <property type="match status" value="1"/>
</dbReference>
<dbReference type="AlphaFoldDB" id="A0A516GRS4"/>